<evidence type="ECO:0000259" key="1">
    <source>
        <dbReference type="PROSITE" id="PS50943"/>
    </source>
</evidence>
<dbReference type="Proteomes" id="UP000655287">
    <property type="component" value="Unassembled WGS sequence"/>
</dbReference>
<dbReference type="SMART" id="SM00530">
    <property type="entry name" value="HTH_XRE"/>
    <property type="match status" value="1"/>
</dbReference>
<accession>A0A919R6P9</accession>
<dbReference type="Gene3D" id="1.10.260.40">
    <property type="entry name" value="lambda repressor-like DNA-binding domains"/>
    <property type="match status" value="1"/>
</dbReference>
<dbReference type="InterPro" id="IPR001387">
    <property type="entry name" value="Cro/C1-type_HTH"/>
</dbReference>
<dbReference type="EMBL" id="BOOU01000046">
    <property type="protein sequence ID" value="GII78215.1"/>
    <property type="molecule type" value="Genomic_DNA"/>
</dbReference>
<comment type="caution">
    <text evidence="2">The sequence shown here is derived from an EMBL/GenBank/DDBJ whole genome shotgun (WGS) entry which is preliminary data.</text>
</comment>
<dbReference type="PROSITE" id="PS50943">
    <property type="entry name" value="HTH_CROC1"/>
    <property type="match status" value="1"/>
</dbReference>
<dbReference type="GO" id="GO:0003677">
    <property type="term" value="F:DNA binding"/>
    <property type="evidence" value="ECO:0007669"/>
    <property type="project" value="InterPro"/>
</dbReference>
<dbReference type="Pfam" id="PF13560">
    <property type="entry name" value="HTH_31"/>
    <property type="match status" value="1"/>
</dbReference>
<sequence>MPRPIELHPEASPLALFGYELRRHRQAARLTQRQLAAKIVFSTSMVGMVERGLRRPEKAFAQRCDAALQLDGVLTRLSAVARRETDAEHFRSWLDIEQEAITLHTWDPLLIPGLFQTKDYARRVMAGEPGVDEESAEQLVDGRVRRLSVLARPQPATIFTLIDEGVLHRPVGGPAGMREQLDHLLGWARHPLVTVQVVPYCAESTCGLLSAFVLAELHDSPCAAYVDCSPRGRTIEDPETVAQLVKRYDAIRTEAYPRHMSLKAIEEAARKWT</sequence>
<dbReference type="Pfam" id="PF19054">
    <property type="entry name" value="DUF5753"/>
    <property type="match status" value="1"/>
</dbReference>
<dbReference type="SUPFAM" id="SSF47413">
    <property type="entry name" value="lambda repressor-like DNA-binding domains"/>
    <property type="match status" value="1"/>
</dbReference>
<organism evidence="2 3">
    <name type="scientific">Sphaerisporangium rufum</name>
    <dbReference type="NCBI Taxonomy" id="1381558"/>
    <lineage>
        <taxon>Bacteria</taxon>
        <taxon>Bacillati</taxon>
        <taxon>Actinomycetota</taxon>
        <taxon>Actinomycetes</taxon>
        <taxon>Streptosporangiales</taxon>
        <taxon>Streptosporangiaceae</taxon>
        <taxon>Sphaerisporangium</taxon>
    </lineage>
</organism>
<dbReference type="InterPro" id="IPR043917">
    <property type="entry name" value="DUF5753"/>
</dbReference>
<proteinExistence type="predicted"/>
<feature type="domain" description="HTH cro/C1-type" evidence="1">
    <location>
        <begin position="21"/>
        <end position="74"/>
    </location>
</feature>
<reference evidence="2" key="1">
    <citation type="submission" date="2021-01" db="EMBL/GenBank/DDBJ databases">
        <title>Whole genome shotgun sequence of Sphaerisporangium rufum NBRC 109079.</title>
        <authorList>
            <person name="Komaki H."/>
            <person name="Tamura T."/>
        </authorList>
    </citation>
    <scope>NUCLEOTIDE SEQUENCE</scope>
    <source>
        <strain evidence="2">NBRC 109079</strain>
    </source>
</reference>
<gene>
    <name evidence="2" type="ORF">Sru01_31970</name>
</gene>
<dbReference type="InterPro" id="IPR010982">
    <property type="entry name" value="Lambda_DNA-bd_dom_sf"/>
</dbReference>
<keyword evidence="3" id="KW-1185">Reference proteome</keyword>
<protein>
    <submittedName>
        <fullName evidence="2">Transcriptional regulator</fullName>
    </submittedName>
</protein>
<dbReference type="RefSeq" id="WP_203985372.1">
    <property type="nucleotide sequence ID" value="NZ_BOOU01000046.1"/>
</dbReference>
<name>A0A919R6P9_9ACTN</name>
<dbReference type="AlphaFoldDB" id="A0A919R6P9"/>
<evidence type="ECO:0000313" key="2">
    <source>
        <dbReference type="EMBL" id="GII78215.1"/>
    </source>
</evidence>
<dbReference type="CDD" id="cd00093">
    <property type="entry name" value="HTH_XRE"/>
    <property type="match status" value="1"/>
</dbReference>
<evidence type="ECO:0000313" key="3">
    <source>
        <dbReference type="Proteomes" id="UP000655287"/>
    </source>
</evidence>